<name>A0A4R2HGA4_9SPHI</name>
<evidence type="ECO:0000259" key="14">
    <source>
        <dbReference type="Pfam" id="PF07715"/>
    </source>
</evidence>
<dbReference type="Pfam" id="PF07715">
    <property type="entry name" value="Plug"/>
    <property type="match status" value="1"/>
</dbReference>
<evidence type="ECO:0000256" key="2">
    <source>
        <dbReference type="ARBA" id="ARBA00022448"/>
    </source>
</evidence>
<evidence type="ECO:0000256" key="9">
    <source>
        <dbReference type="ARBA" id="ARBA00023237"/>
    </source>
</evidence>
<organism evidence="15 16">
    <name type="scientific">Pedobacter psychrotolerans</name>
    <dbReference type="NCBI Taxonomy" id="1843235"/>
    <lineage>
        <taxon>Bacteria</taxon>
        <taxon>Pseudomonadati</taxon>
        <taxon>Bacteroidota</taxon>
        <taxon>Sphingobacteriia</taxon>
        <taxon>Sphingobacteriales</taxon>
        <taxon>Sphingobacteriaceae</taxon>
        <taxon>Pedobacter</taxon>
    </lineage>
</organism>
<feature type="domain" description="TonB-dependent receptor plug" evidence="14">
    <location>
        <begin position="115"/>
        <end position="222"/>
    </location>
</feature>
<dbReference type="InterPro" id="IPR023996">
    <property type="entry name" value="TonB-dep_OMP_SusC/RagA"/>
</dbReference>
<dbReference type="EMBL" id="SLWO01000003">
    <property type="protein sequence ID" value="TCO27054.1"/>
    <property type="molecule type" value="Genomic_DNA"/>
</dbReference>
<dbReference type="InterPro" id="IPR039426">
    <property type="entry name" value="TonB-dep_rcpt-like"/>
</dbReference>
<keyword evidence="2 10" id="KW-0813">Transport</keyword>
<dbReference type="SUPFAM" id="SSF49464">
    <property type="entry name" value="Carboxypeptidase regulatory domain-like"/>
    <property type="match status" value="1"/>
</dbReference>
<comment type="subcellular location">
    <subcellularLocation>
        <location evidence="1 10">Cell outer membrane</location>
        <topology evidence="1 10">Multi-pass membrane protein</topology>
    </subcellularLocation>
</comment>
<dbReference type="InterPro" id="IPR000531">
    <property type="entry name" value="Beta-barrel_TonB"/>
</dbReference>
<dbReference type="Gene3D" id="2.40.170.20">
    <property type="entry name" value="TonB-dependent receptor, beta-barrel domain"/>
    <property type="match status" value="1"/>
</dbReference>
<dbReference type="FunFam" id="2.170.130.10:FF:000003">
    <property type="entry name" value="SusC/RagA family TonB-linked outer membrane protein"/>
    <property type="match status" value="1"/>
</dbReference>
<dbReference type="OrthoDB" id="9768177at2"/>
<dbReference type="InterPro" id="IPR036942">
    <property type="entry name" value="Beta-barrel_TonB_sf"/>
</dbReference>
<evidence type="ECO:0000313" key="15">
    <source>
        <dbReference type="EMBL" id="TCO27054.1"/>
    </source>
</evidence>
<dbReference type="PANTHER" id="PTHR30069">
    <property type="entry name" value="TONB-DEPENDENT OUTER MEMBRANE RECEPTOR"/>
    <property type="match status" value="1"/>
</dbReference>
<dbReference type="InterPro" id="IPR012910">
    <property type="entry name" value="Plug_dom"/>
</dbReference>
<accession>A0A4R2HGA4</accession>
<evidence type="ECO:0000256" key="12">
    <source>
        <dbReference type="SAM" id="SignalP"/>
    </source>
</evidence>
<keyword evidence="7 10" id="KW-0472">Membrane</keyword>
<feature type="chain" id="PRO_5021022749" evidence="12">
    <location>
        <begin position="21"/>
        <end position="1089"/>
    </location>
</feature>
<dbReference type="Pfam" id="PF13715">
    <property type="entry name" value="CarbopepD_reg_2"/>
    <property type="match status" value="1"/>
</dbReference>
<evidence type="ECO:0000256" key="4">
    <source>
        <dbReference type="ARBA" id="ARBA00022692"/>
    </source>
</evidence>
<dbReference type="InterPro" id="IPR008969">
    <property type="entry name" value="CarboxyPept-like_regulatory"/>
</dbReference>
<dbReference type="GO" id="GO:0044718">
    <property type="term" value="P:siderophore transmembrane transport"/>
    <property type="evidence" value="ECO:0007669"/>
    <property type="project" value="TreeGrafter"/>
</dbReference>
<dbReference type="AlphaFoldDB" id="A0A4R2HGA4"/>
<evidence type="ECO:0000256" key="10">
    <source>
        <dbReference type="PROSITE-ProRule" id="PRU01360"/>
    </source>
</evidence>
<gene>
    <name evidence="15" type="ORF">EV200_103387</name>
</gene>
<evidence type="ECO:0000256" key="3">
    <source>
        <dbReference type="ARBA" id="ARBA00022452"/>
    </source>
</evidence>
<dbReference type="SUPFAM" id="SSF56935">
    <property type="entry name" value="Porins"/>
    <property type="match status" value="1"/>
</dbReference>
<comment type="similarity">
    <text evidence="10 11">Belongs to the TonB-dependent receptor family.</text>
</comment>
<feature type="domain" description="TonB-dependent receptor-like beta-barrel" evidence="13">
    <location>
        <begin position="454"/>
        <end position="1045"/>
    </location>
</feature>
<keyword evidence="3 10" id="KW-1134">Transmembrane beta strand</keyword>
<evidence type="ECO:0000256" key="7">
    <source>
        <dbReference type="ARBA" id="ARBA00023136"/>
    </source>
</evidence>
<evidence type="ECO:0000256" key="6">
    <source>
        <dbReference type="ARBA" id="ARBA00023077"/>
    </source>
</evidence>
<keyword evidence="4 10" id="KW-0812">Transmembrane</keyword>
<reference evidence="15 16" key="1">
    <citation type="submission" date="2019-03" db="EMBL/GenBank/DDBJ databases">
        <title>Genomic Encyclopedia of Type Strains, Phase IV (KMG-IV): sequencing the most valuable type-strain genomes for metagenomic binning, comparative biology and taxonomic classification.</title>
        <authorList>
            <person name="Goeker M."/>
        </authorList>
    </citation>
    <scope>NUCLEOTIDE SEQUENCE [LARGE SCALE GENOMIC DNA]</scope>
    <source>
        <strain evidence="15 16">DSM 103236</strain>
    </source>
</reference>
<dbReference type="NCBIfam" id="TIGR04056">
    <property type="entry name" value="OMP_RagA_SusC"/>
    <property type="match status" value="1"/>
</dbReference>
<keyword evidence="8" id="KW-0675">Receptor</keyword>
<dbReference type="Pfam" id="PF00593">
    <property type="entry name" value="TonB_dep_Rec_b-barrel"/>
    <property type="match status" value="1"/>
</dbReference>
<sequence>MKKLLQSLFVLMFVAFTAMAQDRTITGTVTSQDDKLPVPGVTVKVKGTSAGAVTDSNGKYSVSIPSGSNTLEFSYIGYVTKEQTISTKTVLNIVLVADSKTLTDVVVVGYGTTTKQAFTGSAKTISAEQLGNKRVSNLSQALAGEVSGVRVITQSGQPGTEAKVRIRGIGSVSGNRDPLYVVDGVPFYGSLNSVNINDIESTTVLKDAAATAIYGSRGSNGVILITTRSGKGKSSFIEGDVNFGTNMALLPRYDVIKSPEEFIGLAWEGLYNQGRGLATPLNDAAAITYANNRIFGPTAGGLPAASNIWNSTGANLIDPATRQVRSGVTRKFDPENWEDYAFQNSARTEVNVRIGGSSDKTSYFTSLGYLDDIGYSIKSNYKRLNARLNLTHEVKPWLIGGMNLGYTNSKRNFGGQTSDSGSVFWFVDNIPPIYPLFLRDATGGIIQDPVFGGNQYDYGNAGRRFGSLTNAIADTQYNTDRDDRNELNGNVSLTAKIIPGLTFENTFGLQYYNNESVTRNNKYYGSAASQGGAIYLENTSLMSYNLLNLLRYKKTFGDNSFEALAAHEVTDWKLKTLQASRYNLVLNDSEDLNNGTVTNPSNSYSEQYKLESYFGQINYDYQKKYFLSGSLRRDGSSRFKTNRWGTFGSVGAGWLVSSEEFMKSQNIFSSLKLKASYGLIGDQGGVGYYPGYNTFNIDNVNDQPGLSIDLVGNPDLTWETSKMFQTGVEFNLGTYLTGSVDYYLKNTDDLIFDRRIGPSSGYAIVKVNGGSLRNQGVEFDLTGHIFKKKDFYLDLGINGEIFSNKMTAMPIDPSTGLPKPIDVQGNYAWSVGHSIYDFYVRKYTGVDAADGKSTWEAYYLDANNNGVPDGGLLENQAGEYIGSLSSYLAANPDKEGQLKKTTTKTYQNATQQYDGRSAIPDVRGAINLSTGYKGFDLSVQMLYSLGGYVYDGAYAGLMGNGLIANNNWHKDILNRWQSPSQPGDGIVPRISNNQDANVNSASSRFITKADYFSLNNVRLGYTFTKKITDKLGLAGLSLWVSGDNLYLGTARAGLNPMTAEPANSTETGGSDTYRYSPLSTISAGLRVKL</sequence>
<evidence type="ECO:0000256" key="8">
    <source>
        <dbReference type="ARBA" id="ARBA00023170"/>
    </source>
</evidence>
<comment type="caution">
    <text evidence="15">The sequence shown here is derived from an EMBL/GenBank/DDBJ whole genome shotgun (WGS) entry which is preliminary data.</text>
</comment>
<evidence type="ECO:0000256" key="11">
    <source>
        <dbReference type="RuleBase" id="RU003357"/>
    </source>
</evidence>
<evidence type="ECO:0000313" key="16">
    <source>
        <dbReference type="Proteomes" id="UP000295684"/>
    </source>
</evidence>
<dbReference type="GO" id="GO:0009279">
    <property type="term" value="C:cell outer membrane"/>
    <property type="evidence" value="ECO:0007669"/>
    <property type="project" value="UniProtKB-SubCell"/>
</dbReference>
<dbReference type="Gene3D" id="2.60.40.1120">
    <property type="entry name" value="Carboxypeptidase-like, regulatory domain"/>
    <property type="match status" value="1"/>
</dbReference>
<dbReference type="PROSITE" id="PS52016">
    <property type="entry name" value="TONB_DEPENDENT_REC_3"/>
    <property type="match status" value="1"/>
</dbReference>
<protein>
    <submittedName>
        <fullName evidence="15">TonB-linked SusC/RagA family outer membrane protein</fullName>
    </submittedName>
</protein>
<dbReference type="PANTHER" id="PTHR30069:SF29">
    <property type="entry name" value="HEMOGLOBIN AND HEMOGLOBIN-HAPTOGLOBIN-BINDING PROTEIN 1-RELATED"/>
    <property type="match status" value="1"/>
</dbReference>
<dbReference type="GO" id="GO:0015344">
    <property type="term" value="F:siderophore uptake transmembrane transporter activity"/>
    <property type="evidence" value="ECO:0007669"/>
    <property type="project" value="TreeGrafter"/>
</dbReference>
<dbReference type="NCBIfam" id="TIGR04057">
    <property type="entry name" value="SusC_RagA_signa"/>
    <property type="match status" value="1"/>
</dbReference>
<dbReference type="InterPro" id="IPR037066">
    <property type="entry name" value="Plug_dom_sf"/>
</dbReference>
<keyword evidence="9 10" id="KW-0998">Cell outer membrane</keyword>
<dbReference type="InterPro" id="IPR023997">
    <property type="entry name" value="TonB-dep_OMP_SusC/RagA_CS"/>
</dbReference>
<dbReference type="Proteomes" id="UP000295684">
    <property type="component" value="Unassembled WGS sequence"/>
</dbReference>
<keyword evidence="6 11" id="KW-0798">TonB box</keyword>
<evidence type="ECO:0000256" key="5">
    <source>
        <dbReference type="ARBA" id="ARBA00022729"/>
    </source>
</evidence>
<evidence type="ECO:0000256" key="1">
    <source>
        <dbReference type="ARBA" id="ARBA00004571"/>
    </source>
</evidence>
<dbReference type="Gene3D" id="2.170.130.10">
    <property type="entry name" value="TonB-dependent receptor, plug domain"/>
    <property type="match status" value="1"/>
</dbReference>
<keyword evidence="5 12" id="KW-0732">Signal</keyword>
<feature type="signal peptide" evidence="12">
    <location>
        <begin position="1"/>
        <end position="20"/>
    </location>
</feature>
<proteinExistence type="inferred from homology"/>
<evidence type="ECO:0000259" key="13">
    <source>
        <dbReference type="Pfam" id="PF00593"/>
    </source>
</evidence>
<dbReference type="RefSeq" id="WP_132531449.1">
    <property type="nucleotide sequence ID" value="NZ_BMJO01000004.1"/>
</dbReference>